<feature type="domain" description="Peptidase M15C" evidence="3">
    <location>
        <begin position="213"/>
        <end position="291"/>
    </location>
</feature>
<proteinExistence type="predicted"/>
<dbReference type="InterPro" id="IPR039561">
    <property type="entry name" value="Peptidase_M15C"/>
</dbReference>
<evidence type="ECO:0000256" key="1">
    <source>
        <dbReference type="SAM" id="MobiDB-lite"/>
    </source>
</evidence>
<name>A0A7W5F6G9_9ACTN</name>
<sequence>MAPMIRTYAAGAAVLLLALSACGGAPEADPSPTTSDSAPSTSAEPSPSDVPSSSSPAVAKPGTVPPPWLGTRVLEEDAEGYGIAGPTPTELRNRAWTLTDTLPMLPGDGFVAEIDVAPDDVIARSTWERGCPVSRQELAWVRMTFWGFDGARHTGEMLINARVAEDVVGVFRQLYEAKFPIEQMDITTKAALDAPPTGDGNGTGGFVCRPSVGQTSFSQHAYGLAVDINTFQNPYVKGDRVIPELSRWYLDRSRQAPGMIHRDDVVVQAFADIGWEWGGDWSSLKDYQHFSENGR</sequence>
<dbReference type="AlphaFoldDB" id="A0A7W5F6G9"/>
<dbReference type="Proteomes" id="UP000577707">
    <property type="component" value="Unassembled WGS sequence"/>
</dbReference>
<accession>A0A7W5F6G9</accession>
<organism evidence="4 5">
    <name type="scientific">Nocardioides albus</name>
    <dbReference type="NCBI Taxonomy" id="1841"/>
    <lineage>
        <taxon>Bacteria</taxon>
        <taxon>Bacillati</taxon>
        <taxon>Actinomycetota</taxon>
        <taxon>Actinomycetes</taxon>
        <taxon>Propionibacteriales</taxon>
        <taxon>Nocardioidaceae</taxon>
        <taxon>Nocardioides</taxon>
    </lineage>
</organism>
<feature type="region of interest" description="Disordered" evidence="1">
    <location>
        <begin position="25"/>
        <end position="70"/>
    </location>
</feature>
<feature type="compositionally biased region" description="Low complexity" evidence="1">
    <location>
        <begin position="25"/>
        <end position="61"/>
    </location>
</feature>
<protein>
    <recommendedName>
        <fullName evidence="3">Peptidase M15C domain-containing protein</fullName>
    </recommendedName>
</protein>
<dbReference type="PROSITE" id="PS51257">
    <property type="entry name" value="PROKAR_LIPOPROTEIN"/>
    <property type="match status" value="1"/>
</dbReference>
<dbReference type="Pfam" id="PF13539">
    <property type="entry name" value="Peptidase_M15_4"/>
    <property type="match status" value="1"/>
</dbReference>
<evidence type="ECO:0000313" key="4">
    <source>
        <dbReference type="EMBL" id="MBB3087130.1"/>
    </source>
</evidence>
<keyword evidence="5" id="KW-1185">Reference proteome</keyword>
<comment type="caution">
    <text evidence="4">The sequence shown here is derived from an EMBL/GenBank/DDBJ whole genome shotgun (WGS) entry which is preliminary data.</text>
</comment>
<gene>
    <name evidence="4" type="ORF">FHS12_000053</name>
</gene>
<evidence type="ECO:0000256" key="2">
    <source>
        <dbReference type="SAM" id="SignalP"/>
    </source>
</evidence>
<dbReference type="EMBL" id="JACHXG010000001">
    <property type="protein sequence ID" value="MBB3087130.1"/>
    <property type="molecule type" value="Genomic_DNA"/>
</dbReference>
<dbReference type="CDD" id="cd14845">
    <property type="entry name" value="L-Ala-D-Glu_peptidase_like"/>
    <property type="match status" value="1"/>
</dbReference>
<keyword evidence="2" id="KW-0732">Signal</keyword>
<reference evidence="4 5" key="1">
    <citation type="submission" date="2020-08" db="EMBL/GenBank/DDBJ databases">
        <title>Genomic Encyclopedia of Type Strains, Phase III (KMG-III): the genomes of soil and plant-associated and newly described type strains.</title>
        <authorList>
            <person name="Whitman W."/>
        </authorList>
    </citation>
    <scope>NUCLEOTIDE SEQUENCE [LARGE SCALE GENOMIC DNA]</scope>
    <source>
        <strain evidence="4 5">CECT 3302</strain>
    </source>
</reference>
<feature type="chain" id="PRO_5031177119" description="Peptidase M15C domain-containing protein" evidence="2">
    <location>
        <begin position="28"/>
        <end position="295"/>
    </location>
</feature>
<evidence type="ECO:0000313" key="5">
    <source>
        <dbReference type="Proteomes" id="UP000577707"/>
    </source>
</evidence>
<dbReference type="Gene3D" id="3.30.1380.10">
    <property type="match status" value="1"/>
</dbReference>
<dbReference type="SUPFAM" id="SSF55166">
    <property type="entry name" value="Hedgehog/DD-peptidase"/>
    <property type="match status" value="1"/>
</dbReference>
<dbReference type="InterPro" id="IPR009045">
    <property type="entry name" value="Zn_M74/Hedgehog-like"/>
</dbReference>
<feature type="signal peptide" evidence="2">
    <location>
        <begin position="1"/>
        <end position="27"/>
    </location>
</feature>
<dbReference type="GO" id="GO:0008233">
    <property type="term" value="F:peptidase activity"/>
    <property type="evidence" value="ECO:0007669"/>
    <property type="project" value="InterPro"/>
</dbReference>
<evidence type="ECO:0000259" key="3">
    <source>
        <dbReference type="Pfam" id="PF13539"/>
    </source>
</evidence>